<gene>
    <name evidence="8" type="ORF">GCM10010170_053410</name>
</gene>
<sequence>MPMHRAVPRLARNPLDALVGFAEEAGGEVVRVNLGAFRPYLVSNPAHVQHVLRDNAANFLRDGKGMLWRPVKRLFGEGILAEGQVWAASRNTLQPLFTAKRVDALVDGMAASIEESVARLDEPAREGRVIDVGAELSKIVCGAIMRVLFADRVSVPEALRIVNAQNTIATAIVFRLLVPFVPNAIPMPGDRPFRNAVQEIDDVLLPIVRASRARGDDGTDVIATLSRASDADGRPIDERQARNDAVAMFATTTETTFGVLTWLWPILEAHPHVAERLYDEIDRVVGGGPVRRAHLAELTYLRMVLEELLRLYPVGWLIPRVAAGPDVVGGTRIPKGADILVSPYITQRMSQFWDRPQEFDPERFASPRAERRHRYAHYPFGGGPHQCLGQHLFYLEAQLIVATILSRFRFRLHDPAIPEPQVAASLRPKTKVELTLLHRDRATV</sequence>
<keyword evidence="4 7" id="KW-0560">Oxidoreductase</keyword>
<comment type="caution">
    <text evidence="8">The sequence shown here is derived from an EMBL/GenBank/DDBJ whole genome shotgun (WGS) entry which is preliminary data.</text>
</comment>
<keyword evidence="2 7" id="KW-0349">Heme</keyword>
<evidence type="ECO:0000256" key="4">
    <source>
        <dbReference type="ARBA" id="ARBA00023002"/>
    </source>
</evidence>
<evidence type="ECO:0000256" key="6">
    <source>
        <dbReference type="ARBA" id="ARBA00023033"/>
    </source>
</evidence>
<evidence type="ECO:0000256" key="5">
    <source>
        <dbReference type="ARBA" id="ARBA00023004"/>
    </source>
</evidence>
<dbReference type="EMBL" id="BAAARV010000046">
    <property type="protein sequence ID" value="GAA2359205.1"/>
    <property type="molecule type" value="Genomic_DNA"/>
</dbReference>
<organism evidence="8 9">
    <name type="scientific">Dactylosporangium salmoneum</name>
    <dbReference type="NCBI Taxonomy" id="53361"/>
    <lineage>
        <taxon>Bacteria</taxon>
        <taxon>Bacillati</taxon>
        <taxon>Actinomycetota</taxon>
        <taxon>Actinomycetes</taxon>
        <taxon>Micromonosporales</taxon>
        <taxon>Micromonosporaceae</taxon>
        <taxon>Dactylosporangium</taxon>
    </lineage>
</organism>
<keyword evidence="6 7" id="KW-0503">Monooxygenase</keyword>
<proteinExistence type="inferred from homology"/>
<keyword evidence="5 7" id="KW-0408">Iron</keyword>
<evidence type="ECO:0000256" key="2">
    <source>
        <dbReference type="ARBA" id="ARBA00022617"/>
    </source>
</evidence>
<dbReference type="InterPro" id="IPR050196">
    <property type="entry name" value="Cytochrome_P450_Monoox"/>
</dbReference>
<dbReference type="Proteomes" id="UP001501444">
    <property type="component" value="Unassembled WGS sequence"/>
</dbReference>
<keyword evidence="9" id="KW-1185">Reference proteome</keyword>
<dbReference type="Gene3D" id="1.10.630.10">
    <property type="entry name" value="Cytochrome P450"/>
    <property type="match status" value="1"/>
</dbReference>
<name>A0ABN3GRD6_9ACTN</name>
<evidence type="ECO:0000256" key="3">
    <source>
        <dbReference type="ARBA" id="ARBA00022723"/>
    </source>
</evidence>
<evidence type="ECO:0000313" key="9">
    <source>
        <dbReference type="Proteomes" id="UP001501444"/>
    </source>
</evidence>
<dbReference type="InterPro" id="IPR001128">
    <property type="entry name" value="Cyt_P450"/>
</dbReference>
<dbReference type="Pfam" id="PF00067">
    <property type="entry name" value="p450"/>
    <property type="match status" value="1"/>
</dbReference>
<evidence type="ECO:0000256" key="7">
    <source>
        <dbReference type="RuleBase" id="RU000461"/>
    </source>
</evidence>
<dbReference type="InterPro" id="IPR002401">
    <property type="entry name" value="Cyt_P450_E_grp-I"/>
</dbReference>
<dbReference type="PRINTS" id="PR00385">
    <property type="entry name" value="P450"/>
</dbReference>
<dbReference type="InterPro" id="IPR036396">
    <property type="entry name" value="Cyt_P450_sf"/>
</dbReference>
<evidence type="ECO:0000313" key="8">
    <source>
        <dbReference type="EMBL" id="GAA2359205.1"/>
    </source>
</evidence>
<dbReference type="SUPFAM" id="SSF48264">
    <property type="entry name" value="Cytochrome P450"/>
    <property type="match status" value="1"/>
</dbReference>
<evidence type="ECO:0000256" key="1">
    <source>
        <dbReference type="ARBA" id="ARBA00010617"/>
    </source>
</evidence>
<protein>
    <submittedName>
        <fullName evidence="8">Cytochrome P450</fullName>
    </submittedName>
</protein>
<dbReference type="PANTHER" id="PTHR24291:SF50">
    <property type="entry name" value="BIFUNCTIONAL ALBAFLAVENONE MONOOXYGENASE_TERPENE SYNTHASE"/>
    <property type="match status" value="1"/>
</dbReference>
<keyword evidence="3 7" id="KW-0479">Metal-binding</keyword>
<dbReference type="PANTHER" id="PTHR24291">
    <property type="entry name" value="CYTOCHROME P450 FAMILY 4"/>
    <property type="match status" value="1"/>
</dbReference>
<accession>A0ABN3GRD6</accession>
<dbReference type="InterPro" id="IPR017972">
    <property type="entry name" value="Cyt_P450_CS"/>
</dbReference>
<dbReference type="RefSeq" id="WP_425553649.1">
    <property type="nucleotide sequence ID" value="NZ_BAAARV010000046.1"/>
</dbReference>
<comment type="similarity">
    <text evidence="1 7">Belongs to the cytochrome P450 family.</text>
</comment>
<dbReference type="PRINTS" id="PR00463">
    <property type="entry name" value="EP450I"/>
</dbReference>
<reference evidence="8 9" key="1">
    <citation type="journal article" date="2019" name="Int. J. Syst. Evol. Microbiol.">
        <title>The Global Catalogue of Microorganisms (GCM) 10K type strain sequencing project: providing services to taxonomists for standard genome sequencing and annotation.</title>
        <authorList>
            <consortium name="The Broad Institute Genomics Platform"/>
            <consortium name="The Broad Institute Genome Sequencing Center for Infectious Disease"/>
            <person name="Wu L."/>
            <person name="Ma J."/>
        </authorList>
    </citation>
    <scope>NUCLEOTIDE SEQUENCE [LARGE SCALE GENOMIC DNA]</scope>
    <source>
        <strain evidence="8 9">JCM 3272</strain>
    </source>
</reference>
<dbReference type="PROSITE" id="PS00086">
    <property type="entry name" value="CYTOCHROME_P450"/>
    <property type="match status" value="1"/>
</dbReference>